<accession>A0A7G9G4Z9</accession>
<dbReference type="EMBL" id="CP060634">
    <property type="protein sequence ID" value="QNM05881.1"/>
    <property type="molecule type" value="Genomic_DNA"/>
</dbReference>
<reference evidence="2 3" key="1">
    <citation type="submission" date="2020-08" db="EMBL/GenBank/DDBJ databases">
        <authorList>
            <person name="Liu C."/>
            <person name="Sun Q."/>
        </authorList>
    </citation>
    <scope>NUCLEOTIDE SEQUENCE [LARGE SCALE GENOMIC DNA]</scope>
    <source>
        <strain evidence="2 3">NSJ-38</strain>
    </source>
</reference>
<gene>
    <name evidence="2" type="ORF">H9Q78_01520</name>
</gene>
<dbReference type="Proteomes" id="UP000515823">
    <property type="component" value="Chromosome"/>
</dbReference>
<proteinExistence type="predicted"/>
<dbReference type="KEGG" id="qdo:H9Q78_01520"/>
<evidence type="ECO:0000313" key="2">
    <source>
        <dbReference type="EMBL" id="QNM05881.1"/>
    </source>
</evidence>
<keyword evidence="1" id="KW-0472">Membrane</keyword>
<feature type="transmembrane region" description="Helical" evidence="1">
    <location>
        <begin position="55"/>
        <end position="77"/>
    </location>
</feature>
<sequence>MLGKLLKYDYKSNLYYFLLMYAVFIGITFLARVSIAMVDIDYPAFDNDVLSMMTVMGSVVMYFIGCGALMVLTYLMIAMRFYKNLMGNEGYLSFTLPVSYHSHLISKIISGVTLLIVSFVILALSGVILTAGTEMWGYPMASFAERLFEAVKLYNPFVAILYVLNGLVSVVQMVLVIYFSICVGQLVSKHRVLAAIGIYIGTNIVLGMISALGSTIFISILDGSYGSTLYFTVTNLASILFKAAVAVGGYIGSYCILKYRLNLE</sequence>
<keyword evidence="3" id="KW-1185">Reference proteome</keyword>
<evidence type="ECO:0000256" key="1">
    <source>
        <dbReference type="SAM" id="Phobius"/>
    </source>
</evidence>
<protein>
    <submittedName>
        <fullName evidence="2">Uncharacterized protein</fullName>
    </submittedName>
</protein>
<organism evidence="2 3">
    <name type="scientific">Qiania dongpingensis</name>
    <dbReference type="NCBI Taxonomy" id="2763669"/>
    <lineage>
        <taxon>Bacteria</taxon>
        <taxon>Bacillati</taxon>
        <taxon>Bacillota</taxon>
        <taxon>Clostridia</taxon>
        <taxon>Lachnospirales</taxon>
        <taxon>Lachnospiraceae</taxon>
        <taxon>Qiania</taxon>
    </lineage>
</organism>
<feature type="transmembrane region" description="Helical" evidence="1">
    <location>
        <begin position="14"/>
        <end position="35"/>
    </location>
</feature>
<keyword evidence="1" id="KW-0812">Transmembrane</keyword>
<feature type="transmembrane region" description="Helical" evidence="1">
    <location>
        <begin position="153"/>
        <end position="181"/>
    </location>
</feature>
<feature type="transmembrane region" description="Helical" evidence="1">
    <location>
        <begin position="108"/>
        <end position="133"/>
    </location>
</feature>
<evidence type="ECO:0000313" key="3">
    <source>
        <dbReference type="Proteomes" id="UP000515823"/>
    </source>
</evidence>
<feature type="transmembrane region" description="Helical" evidence="1">
    <location>
        <begin position="233"/>
        <end position="257"/>
    </location>
</feature>
<feature type="transmembrane region" description="Helical" evidence="1">
    <location>
        <begin position="193"/>
        <end position="221"/>
    </location>
</feature>
<dbReference type="AlphaFoldDB" id="A0A7G9G4Z9"/>
<keyword evidence="1" id="KW-1133">Transmembrane helix</keyword>
<name>A0A7G9G4Z9_9FIRM</name>
<dbReference type="RefSeq" id="WP_249303202.1">
    <property type="nucleotide sequence ID" value="NZ_CP060634.1"/>
</dbReference>